<keyword evidence="2" id="KW-0067">ATP-binding</keyword>
<dbReference type="Gene3D" id="3.40.50.300">
    <property type="entry name" value="P-loop containing nucleotide triphosphate hydrolases"/>
    <property type="match status" value="2"/>
</dbReference>
<dbReference type="InterPro" id="IPR027417">
    <property type="entry name" value="P-loop_NTPase"/>
</dbReference>
<keyword evidence="2" id="KW-0547">Nucleotide-binding</keyword>
<dbReference type="InterPro" id="IPR050742">
    <property type="entry name" value="Helicase_Restrict-Modif_Enz"/>
</dbReference>
<keyword evidence="3" id="KW-1185">Reference proteome</keyword>
<dbReference type="SUPFAM" id="SSF52540">
    <property type="entry name" value="P-loop containing nucleoside triphosphate hydrolases"/>
    <property type="match status" value="2"/>
</dbReference>
<evidence type="ECO:0000313" key="3">
    <source>
        <dbReference type="Proteomes" id="UP001500822"/>
    </source>
</evidence>
<organism evidence="2 3">
    <name type="scientific">Gordonia alkaliphila</name>
    <dbReference type="NCBI Taxonomy" id="1053547"/>
    <lineage>
        <taxon>Bacteria</taxon>
        <taxon>Bacillati</taxon>
        <taxon>Actinomycetota</taxon>
        <taxon>Actinomycetes</taxon>
        <taxon>Mycobacteriales</taxon>
        <taxon>Gordoniaceae</taxon>
        <taxon>Gordonia</taxon>
    </lineage>
</organism>
<evidence type="ECO:0000313" key="2">
    <source>
        <dbReference type="EMBL" id="GAA4740737.1"/>
    </source>
</evidence>
<proteinExistence type="predicted"/>
<feature type="domain" description="Helicase/UvrB N-terminal" evidence="1">
    <location>
        <begin position="150"/>
        <end position="364"/>
    </location>
</feature>
<dbReference type="Pfam" id="PF04851">
    <property type="entry name" value="ResIII"/>
    <property type="match status" value="1"/>
</dbReference>
<evidence type="ECO:0000259" key="1">
    <source>
        <dbReference type="Pfam" id="PF04851"/>
    </source>
</evidence>
<dbReference type="GO" id="GO:0004386">
    <property type="term" value="F:helicase activity"/>
    <property type="evidence" value="ECO:0007669"/>
    <property type="project" value="UniProtKB-KW"/>
</dbReference>
<comment type="caution">
    <text evidence="2">The sequence shown here is derived from an EMBL/GenBank/DDBJ whole genome shotgun (WGS) entry which is preliminary data.</text>
</comment>
<keyword evidence="2" id="KW-0347">Helicase</keyword>
<dbReference type="Proteomes" id="UP001500822">
    <property type="component" value="Unassembled WGS sequence"/>
</dbReference>
<dbReference type="InterPro" id="IPR006935">
    <property type="entry name" value="Helicase/UvrB_N"/>
</dbReference>
<dbReference type="PANTHER" id="PTHR47396:SF1">
    <property type="entry name" value="ATP-DEPENDENT HELICASE IRC3-RELATED"/>
    <property type="match status" value="1"/>
</dbReference>
<keyword evidence="2" id="KW-0378">Hydrolase</keyword>
<accession>A0ABP8YWV8</accession>
<name>A0ABP8YWV8_9ACTN</name>
<dbReference type="PANTHER" id="PTHR47396">
    <property type="entry name" value="TYPE I RESTRICTION ENZYME ECOKI R PROTEIN"/>
    <property type="match status" value="1"/>
</dbReference>
<gene>
    <name evidence="2" type="ORF">GCM10023217_06090</name>
</gene>
<reference evidence="3" key="1">
    <citation type="journal article" date="2019" name="Int. J. Syst. Evol. Microbiol.">
        <title>The Global Catalogue of Microorganisms (GCM) 10K type strain sequencing project: providing services to taxonomists for standard genome sequencing and annotation.</title>
        <authorList>
            <consortium name="The Broad Institute Genomics Platform"/>
            <consortium name="The Broad Institute Genome Sequencing Center for Infectious Disease"/>
            <person name="Wu L."/>
            <person name="Ma J."/>
        </authorList>
    </citation>
    <scope>NUCLEOTIDE SEQUENCE [LARGE SCALE GENOMIC DNA]</scope>
    <source>
        <strain evidence="3">JCM 18077</strain>
    </source>
</reference>
<dbReference type="EMBL" id="BAABIE010000002">
    <property type="protein sequence ID" value="GAA4740737.1"/>
    <property type="molecule type" value="Genomic_DNA"/>
</dbReference>
<protein>
    <submittedName>
        <fullName evidence="2">DEAD/DEAH box helicase family protein</fullName>
    </submittedName>
</protein>
<dbReference type="NCBIfam" id="NF046055">
    <property type="entry name" value="restr_BPTD_3080"/>
    <property type="match status" value="1"/>
</dbReference>
<sequence length="1022" mass="114250">MGGEALAEHAIDEPVINSPYEVPARHFALNADGHPTGALNHGRRPSASFVAIAPERKGRRTKGSQTSLDFGLTERIQENRLINDIRKDVSYWRTTGRYEGVTPITRKLLEHWADVERDNRVLFCQREAAETAIFLTEVAGRRNYRHDWQARIEETNAEFNRGLPRIAMKMATGAGKTVVMAMLIAWQTLNKVQAPRDARFTNRFLIVTPGVTIRDRLKVLQPSDPDNYYRLRDLIPAGHESALDKAQIVITNWHAFQPKIKGEFAAVSKNTRKVLRPGDPEAVFKETQSEVVARVLRDFGSSKSEIVVINDEAHHCYQDKPVTSAELTADEAAEDADARVWFEGIDFVRKKIGVKKVFDLSATPYFLSGSGHSQGTLFGWTVSDFSLMDAIESGIVKVPRTPVDDNAAGSQVSYLHLWEHVKDGLPKRASTKVTLDEKPLPEVLEGALHSLYRSYERSYGHWQRELEPLGETPPVLIVVCPNTAVSKLVYDWIGGWEATRGEQVAVQEGRLELFRNYADDRLLARPRTILVDSKQLESGEALSADFKKVAAAEISGFKAQYRLDNPGADAEKITDEEILREVMNTVGKRGKLGADIRCVVSVAMLTEGWDANTVTHILGVRAFGSQLLCEQVVGRGLRRRSYVANDDGLFEAEYANVYGIPFSFIPSDRPSVDPKPPQPTLHVQALPGRESLEIQFPRVEGYRMELPDADLQFDTADVPEFPIGASEVPTWTESQGVVGIVEKDEMRDLSQIRRQQVVYKVAEHLMERYYQTGGDLRPWLFPQLRRIVARWLDECVVESDGRTAAALVELTELRARACEQIVNAIQTYGGQQRARTRAILRADDPVGTTAGVSFLTRKAAIETTKSQVSHCVLDGPAGGNTWEQILADLCELNSRVESFVKNDHLGFEIPYVHNGRSHLYIPDFLLRLRRAEGEDFDRFLIVEVSGGQKDRAQTEAKASTARNTWCPAVNNHGAFGVWGYVEVTEMVSAPEKLNQAISSVYADDPIIGDPDVLDYPEERRGA</sequence>